<dbReference type="InterPro" id="IPR042099">
    <property type="entry name" value="ANL_N_sf"/>
</dbReference>
<evidence type="ECO:0000313" key="2">
    <source>
        <dbReference type="EMBL" id="MFD2467705.1"/>
    </source>
</evidence>
<comment type="caution">
    <text evidence="2">The sequence shown here is derived from an EMBL/GenBank/DDBJ whole genome shotgun (WGS) entry which is preliminary data.</text>
</comment>
<gene>
    <name evidence="2" type="ORF">ACFSVL_09895</name>
</gene>
<keyword evidence="3" id="KW-1185">Reference proteome</keyword>
<accession>A0ABW5H467</accession>
<dbReference type="Proteomes" id="UP001597483">
    <property type="component" value="Unassembled WGS sequence"/>
</dbReference>
<evidence type="ECO:0000313" key="3">
    <source>
        <dbReference type="Proteomes" id="UP001597483"/>
    </source>
</evidence>
<proteinExistence type="predicted"/>
<feature type="domain" description="AMP-dependent synthetase/ligase" evidence="1">
    <location>
        <begin position="10"/>
        <end position="70"/>
    </location>
</feature>
<evidence type="ECO:0000259" key="1">
    <source>
        <dbReference type="Pfam" id="PF00501"/>
    </source>
</evidence>
<organism evidence="2 3">
    <name type="scientific">Amycolatopsis silviterrae</name>
    <dbReference type="NCBI Taxonomy" id="1656914"/>
    <lineage>
        <taxon>Bacteria</taxon>
        <taxon>Bacillati</taxon>
        <taxon>Actinomycetota</taxon>
        <taxon>Actinomycetes</taxon>
        <taxon>Pseudonocardiales</taxon>
        <taxon>Pseudonocardiaceae</taxon>
        <taxon>Amycolatopsis</taxon>
    </lineage>
</organism>
<protein>
    <submittedName>
        <fullName evidence="2">AMP-binding protein</fullName>
    </submittedName>
</protein>
<dbReference type="SUPFAM" id="SSF56801">
    <property type="entry name" value="Acetyl-CoA synthetase-like"/>
    <property type="match status" value="1"/>
</dbReference>
<dbReference type="Pfam" id="PF00501">
    <property type="entry name" value="AMP-binding"/>
    <property type="match status" value="1"/>
</dbReference>
<dbReference type="InterPro" id="IPR000873">
    <property type="entry name" value="AMP-dep_synth/lig_dom"/>
</dbReference>
<reference evidence="3" key="1">
    <citation type="journal article" date="2019" name="Int. J. Syst. Evol. Microbiol.">
        <title>The Global Catalogue of Microorganisms (GCM) 10K type strain sequencing project: providing services to taxonomists for standard genome sequencing and annotation.</title>
        <authorList>
            <consortium name="The Broad Institute Genomics Platform"/>
            <consortium name="The Broad Institute Genome Sequencing Center for Infectious Disease"/>
            <person name="Wu L."/>
            <person name="Ma J."/>
        </authorList>
    </citation>
    <scope>NUCLEOTIDE SEQUENCE [LARGE SCALE GENOMIC DNA]</scope>
    <source>
        <strain evidence="3">CGMCC 4.7641</strain>
    </source>
</reference>
<name>A0ABW5H467_9PSEU</name>
<dbReference type="RefSeq" id="WP_378302668.1">
    <property type="nucleotide sequence ID" value="NZ_JBHUKS010000006.1"/>
</dbReference>
<dbReference type="Gene3D" id="3.40.50.12780">
    <property type="entry name" value="N-terminal domain of ligase-like"/>
    <property type="match status" value="1"/>
</dbReference>
<dbReference type="EMBL" id="JBHUKS010000006">
    <property type="protein sequence ID" value="MFD2467705.1"/>
    <property type="molecule type" value="Genomic_DNA"/>
</dbReference>
<sequence length="77" mass="7894">MNVAPELAKAGGWQDRIAYLDGDRGYSHGEVHHLAGQAAAGLVREGDRVVLALPDGVGVVAAFLGAARRGSGEGPCR</sequence>